<keyword evidence="1" id="KW-1133">Transmembrane helix</keyword>
<organism evidence="2">
    <name type="scientific">Anopheles darlingi</name>
    <name type="common">Mosquito</name>
    <dbReference type="NCBI Taxonomy" id="43151"/>
    <lineage>
        <taxon>Eukaryota</taxon>
        <taxon>Metazoa</taxon>
        <taxon>Ecdysozoa</taxon>
        <taxon>Arthropoda</taxon>
        <taxon>Hexapoda</taxon>
        <taxon>Insecta</taxon>
        <taxon>Pterygota</taxon>
        <taxon>Neoptera</taxon>
        <taxon>Endopterygota</taxon>
        <taxon>Diptera</taxon>
        <taxon>Nematocera</taxon>
        <taxon>Culicoidea</taxon>
        <taxon>Culicidae</taxon>
        <taxon>Anophelinae</taxon>
        <taxon>Anopheles</taxon>
    </lineage>
</organism>
<evidence type="ECO:0000256" key="1">
    <source>
        <dbReference type="SAM" id="Phobius"/>
    </source>
</evidence>
<evidence type="ECO:0000313" key="2">
    <source>
        <dbReference type="EMBL" id="MBW69912.1"/>
    </source>
</evidence>
<reference evidence="2" key="1">
    <citation type="submission" date="2018-01" db="EMBL/GenBank/DDBJ databases">
        <title>An insight into the sialome of Amazonian anophelines.</title>
        <authorList>
            <person name="Ribeiro J.M."/>
            <person name="Scarpassa V."/>
            <person name="Calvo E."/>
        </authorList>
    </citation>
    <scope>NUCLEOTIDE SEQUENCE</scope>
</reference>
<name>A0A2M4CX51_ANODA</name>
<proteinExistence type="predicted"/>
<keyword evidence="1" id="KW-0812">Transmembrane</keyword>
<sequence>MDSDDRRRIDENMDKIRGNEETLKHQVQLETSAINSIYDVVANASNHIDEKLKWIQENTETFAKEVESKLRITDGIKEILNIEEELLETGEWISQLTDSIKSRQNLILTILTGQELSIQNLIQLVDIRMIMGKLREQEKNVPKGTQFPRKRSGKIFPELLQGLKYTIQTNTKAEVIINLRVPLVKEITFEALQGILSPGVQGSIITLSEMEKPVMILDRKTETGYMLSITEYDECNKIGDTRICQVEAPQEKLRTDKYCMTELYFLNNSNTCATRIVKATGDTWIATINRNEWLYVAPLKTKVQITQEGNVTELEIIGTGKIQIARQMILRTENVIITFYDYEEAATNVLPEVRELNFSKFTPELIQNNQIPPINESKYEFISKKSLFEVGIDVKTIEEGQYNLDNLKDAPLENPWMTTTSILVICGIVIVSIFGFRGKISCCKRQGDTIMPTQGHELQEIKNNTVQENRLVRVI</sequence>
<dbReference type="InterPro" id="IPR022048">
    <property type="entry name" value="Envelope_fusion-like"/>
</dbReference>
<dbReference type="AlphaFoldDB" id="A0A2M4CX51"/>
<keyword evidence="1" id="KW-0472">Membrane</keyword>
<accession>A0A2M4CX51</accession>
<protein>
    <submittedName>
        <fullName evidence="2">Putative arac family transcriptional regulator</fullName>
    </submittedName>
</protein>
<feature type="transmembrane region" description="Helical" evidence="1">
    <location>
        <begin position="416"/>
        <end position="436"/>
    </location>
</feature>
<dbReference type="Pfam" id="PF12259">
    <property type="entry name" value="Baculo_F"/>
    <property type="match status" value="1"/>
</dbReference>
<dbReference type="EMBL" id="GGFL01005734">
    <property type="protein sequence ID" value="MBW69912.1"/>
    <property type="molecule type" value="Transcribed_RNA"/>
</dbReference>